<name>A0ABT6DLB0_9BACT</name>
<dbReference type="Gene3D" id="3.40.50.1820">
    <property type="entry name" value="alpha/beta hydrolase"/>
    <property type="match status" value="1"/>
</dbReference>
<keyword evidence="3" id="KW-1185">Reference proteome</keyword>
<sequence length="264" mass="29029">MNSGINLKDFKIPLGKLAPVEKFRTRQGDTLSYRSYPAWSEDLVILYHGAGSDSRYMCALAAAIAGQGIASVITPDFRCHGVSLGNSDKISKNQLEIDLEELLIHIKMQKAVSRITLAGHSMGGGFALRIAVSDLRKQFSKFIALAPHLPLHLNANQPNFGGWISVDSDGSFTVNYPEVMRTGHEKLHYSAEYLRAVHAADDLVEKLQELKPSLTVVTGALDEVVVAEKQREIFAQTSANVLIVENLNHLTIVSKVDNYLNIFA</sequence>
<accession>A0ABT6DLB0</accession>
<dbReference type="PANTHER" id="PTHR42886">
    <property type="entry name" value="RE40534P-RELATED"/>
    <property type="match status" value="1"/>
</dbReference>
<proteinExistence type="predicted"/>
<dbReference type="InterPro" id="IPR022742">
    <property type="entry name" value="Hydrolase_4"/>
</dbReference>
<protein>
    <submittedName>
        <fullName evidence="2">Alpha/beta fold hydrolase</fullName>
    </submittedName>
</protein>
<dbReference type="RefSeq" id="WP_277579075.1">
    <property type="nucleotide sequence ID" value="NZ_JANRMI010000004.1"/>
</dbReference>
<evidence type="ECO:0000313" key="3">
    <source>
        <dbReference type="Proteomes" id="UP001152321"/>
    </source>
</evidence>
<dbReference type="Proteomes" id="UP001152321">
    <property type="component" value="Unassembled WGS sequence"/>
</dbReference>
<feature type="domain" description="Serine aminopeptidase S33" evidence="1">
    <location>
        <begin position="42"/>
        <end position="240"/>
    </location>
</feature>
<dbReference type="InterPro" id="IPR029058">
    <property type="entry name" value="AB_hydrolase_fold"/>
</dbReference>
<evidence type="ECO:0000313" key="2">
    <source>
        <dbReference type="EMBL" id="MDG0817603.1"/>
    </source>
</evidence>
<dbReference type="Pfam" id="PF12146">
    <property type="entry name" value="Hydrolase_4"/>
    <property type="match status" value="1"/>
</dbReference>
<dbReference type="EMBL" id="JANRMI010000004">
    <property type="protein sequence ID" value="MDG0817603.1"/>
    <property type="molecule type" value="Genomic_DNA"/>
</dbReference>
<reference evidence="2" key="1">
    <citation type="submission" date="2022-08" db="EMBL/GenBank/DDBJ databases">
        <title>Novel Bdellovibrio Species Isolated from Svalbard: Designation Bdellovibrio svalbardensis.</title>
        <authorList>
            <person name="Mitchell R.J."/>
            <person name="Choi S.Y."/>
        </authorList>
    </citation>
    <scope>NUCLEOTIDE SEQUENCE</scope>
    <source>
        <strain evidence="2">PAP01</strain>
    </source>
</reference>
<dbReference type="PANTHER" id="PTHR42886:SF29">
    <property type="entry name" value="PUMMELIG, ISOFORM A"/>
    <property type="match status" value="1"/>
</dbReference>
<comment type="caution">
    <text evidence="2">The sequence shown here is derived from an EMBL/GenBank/DDBJ whole genome shotgun (WGS) entry which is preliminary data.</text>
</comment>
<keyword evidence="2" id="KW-0378">Hydrolase</keyword>
<dbReference type="SUPFAM" id="SSF53474">
    <property type="entry name" value="alpha/beta-Hydrolases"/>
    <property type="match status" value="1"/>
</dbReference>
<evidence type="ECO:0000259" key="1">
    <source>
        <dbReference type="Pfam" id="PF12146"/>
    </source>
</evidence>
<gene>
    <name evidence="2" type="ORF">NWE73_14580</name>
</gene>
<dbReference type="GO" id="GO:0016787">
    <property type="term" value="F:hydrolase activity"/>
    <property type="evidence" value="ECO:0007669"/>
    <property type="project" value="UniProtKB-KW"/>
</dbReference>
<organism evidence="2 3">
    <name type="scientific">Bdellovibrio svalbardensis</name>
    <dbReference type="NCBI Taxonomy" id="2972972"/>
    <lineage>
        <taxon>Bacteria</taxon>
        <taxon>Pseudomonadati</taxon>
        <taxon>Bdellovibrionota</taxon>
        <taxon>Bdellovibrionia</taxon>
        <taxon>Bdellovibrionales</taxon>
        <taxon>Pseudobdellovibrionaceae</taxon>
        <taxon>Bdellovibrio</taxon>
    </lineage>
</organism>